<evidence type="ECO:0000256" key="1">
    <source>
        <dbReference type="ARBA" id="ARBA00010333"/>
    </source>
</evidence>
<keyword evidence="2" id="KW-0732">Signal</keyword>
<evidence type="ECO:0000259" key="3">
    <source>
        <dbReference type="SMART" id="SM00062"/>
    </source>
</evidence>
<comment type="similarity">
    <text evidence="1">Belongs to the bacterial solute-binding protein 3 family.</text>
</comment>
<name>A0ABZ2RRD4_ECTME</name>
<sequence length="235" mass="26771">MFLLLWISFGACAEDWRILGDEKFAPYSYLGQDGRTPQGHDVELVKAVLDEANINYQLQLYPWQRLISLLSKDAATAAFPFVDSPERRSQFELVGPIRYGRTAFIVSCNVNLTDWKSFNDLAPFTIGQVRGYAYEGNFDKAPLSRNTQANNPRQLVSMLLAGRIDVIVGDQAQLMYWIKLENAQHQVRVLPTPLVIMPRYVGFSKKNADSARIFAEALERLRQNGTLEQLHMELQ</sequence>
<evidence type="ECO:0000313" key="5">
    <source>
        <dbReference type="Proteomes" id="UP001476583"/>
    </source>
</evidence>
<dbReference type="Gene3D" id="3.40.190.10">
    <property type="entry name" value="Periplasmic binding protein-like II"/>
    <property type="match status" value="2"/>
</dbReference>
<dbReference type="PANTHER" id="PTHR35936">
    <property type="entry name" value="MEMBRANE-BOUND LYTIC MUREIN TRANSGLYCOSYLASE F"/>
    <property type="match status" value="1"/>
</dbReference>
<dbReference type="Pfam" id="PF00497">
    <property type="entry name" value="SBP_bac_3"/>
    <property type="match status" value="1"/>
</dbReference>
<dbReference type="InterPro" id="IPR001638">
    <property type="entry name" value="Solute-binding_3/MltF_N"/>
</dbReference>
<evidence type="ECO:0000256" key="2">
    <source>
        <dbReference type="ARBA" id="ARBA00022729"/>
    </source>
</evidence>
<keyword evidence="5" id="KW-1185">Reference proteome</keyword>
<gene>
    <name evidence="4" type="ORF">WG219_04670</name>
</gene>
<protein>
    <submittedName>
        <fullName evidence="4">Transporter substrate-binding domain-containing protein</fullName>
    </submittedName>
</protein>
<proteinExistence type="inferred from homology"/>
<evidence type="ECO:0000313" key="4">
    <source>
        <dbReference type="EMBL" id="WXL26779.1"/>
    </source>
</evidence>
<reference evidence="4 5" key="1">
    <citation type="submission" date="2024-03" db="EMBL/GenBank/DDBJ databases">
        <title>Complete genome of BD2.</title>
        <authorList>
            <person name="Cao G."/>
        </authorList>
    </citation>
    <scope>NUCLEOTIDE SEQUENCE [LARGE SCALE GENOMIC DNA]</scope>
    <source>
        <strain evidence="4 5">BD2</strain>
    </source>
</reference>
<accession>A0ABZ2RRD4</accession>
<dbReference type="Proteomes" id="UP001476583">
    <property type="component" value="Chromosome"/>
</dbReference>
<dbReference type="SUPFAM" id="SSF53850">
    <property type="entry name" value="Periplasmic binding protein-like II"/>
    <property type="match status" value="1"/>
</dbReference>
<dbReference type="PANTHER" id="PTHR35936:SF25">
    <property type="entry name" value="ABC TRANSPORTER SUBSTRATE-BINDING PROTEIN"/>
    <property type="match status" value="1"/>
</dbReference>
<feature type="domain" description="Solute-binding protein family 3/N-terminal" evidence="3">
    <location>
        <begin position="17"/>
        <end position="233"/>
    </location>
</feature>
<dbReference type="EMBL" id="CP148074">
    <property type="protein sequence ID" value="WXL26779.1"/>
    <property type="molecule type" value="Genomic_DNA"/>
</dbReference>
<dbReference type="SMART" id="SM00062">
    <property type="entry name" value="PBPb"/>
    <property type="match status" value="1"/>
</dbReference>
<organism evidence="4 5">
    <name type="scientific">Ectopseudomonas mendocina</name>
    <name type="common">Pseudomonas mendocina</name>
    <dbReference type="NCBI Taxonomy" id="300"/>
    <lineage>
        <taxon>Bacteria</taxon>
        <taxon>Pseudomonadati</taxon>
        <taxon>Pseudomonadota</taxon>
        <taxon>Gammaproteobacteria</taxon>
        <taxon>Pseudomonadales</taxon>
        <taxon>Pseudomonadaceae</taxon>
        <taxon>Ectopseudomonas</taxon>
    </lineage>
</organism>